<dbReference type="InterPro" id="IPR011527">
    <property type="entry name" value="ABC1_TM_dom"/>
</dbReference>
<evidence type="ECO:0000256" key="3">
    <source>
        <dbReference type="ARBA" id="ARBA00022692"/>
    </source>
</evidence>
<evidence type="ECO:0000256" key="1">
    <source>
        <dbReference type="ARBA" id="ARBA00004141"/>
    </source>
</evidence>
<organism evidence="11 12">
    <name type="scientific">Cryptolaemus montrouzieri</name>
    <dbReference type="NCBI Taxonomy" id="559131"/>
    <lineage>
        <taxon>Eukaryota</taxon>
        <taxon>Metazoa</taxon>
        <taxon>Ecdysozoa</taxon>
        <taxon>Arthropoda</taxon>
        <taxon>Hexapoda</taxon>
        <taxon>Insecta</taxon>
        <taxon>Pterygota</taxon>
        <taxon>Neoptera</taxon>
        <taxon>Endopterygota</taxon>
        <taxon>Coleoptera</taxon>
        <taxon>Polyphaga</taxon>
        <taxon>Cucujiformia</taxon>
        <taxon>Coccinelloidea</taxon>
        <taxon>Coccinellidae</taxon>
        <taxon>Scymninae</taxon>
        <taxon>Scymnini</taxon>
        <taxon>Cryptolaemus</taxon>
    </lineage>
</organism>
<gene>
    <name evidence="11" type="ORF">HHI36_006355</name>
</gene>
<evidence type="ECO:0000313" key="12">
    <source>
        <dbReference type="Proteomes" id="UP001516400"/>
    </source>
</evidence>
<dbReference type="InterPro" id="IPR017871">
    <property type="entry name" value="ABC_transporter-like_CS"/>
</dbReference>
<evidence type="ECO:0000256" key="7">
    <source>
        <dbReference type="ARBA" id="ARBA00023136"/>
    </source>
</evidence>
<evidence type="ECO:0000256" key="6">
    <source>
        <dbReference type="ARBA" id="ARBA00022989"/>
    </source>
</evidence>
<feature type="transmembrane region" description="Helical" evidence="8">
    <location>
        <begin position="252"/>
        <end position="279"/>
    </location>
</feature>
<feature type="transmembrane region" description="Helical" evidence="8">
    <location>
        <begin position="173"/>
        <end position="196"/>
    </location>
</feature>
<comment type="caution">
    <text evidence="11">The sequence shown here is derived from an EMBL/GenBank/DDBJ whole genome shotgun (WGS) entry which is preliminary data.</text>
</comment>
<accession>A0ABD2NWX0</accession>
<dbReference type="Gene3D" id="3.40.50.300">
    <property type="entry name" value="P-loop containing nucleotide triphosphate hydrolases"/>
    <property type="match status" value="2"/>
</dbReference>
<dbReference type="PROSITE" id="PS00211">
    <property type="entry name" value="ABC_TRANSPORTER_1"/>
    <property type="match status" value="1"/>
</dbReference>
<comment type="subcellular location">
    <subcellularLocation>
        <location evidence="1">Membrane</location>
        <topology evidence="1">Multi-pass membrane protein</topology>
    </subcellularLocation>
</comment>
<feature type="domain" description="ABC transmembrane type-1" evidence="10">
    <location>
        <begin position="100"/>
        <end position="314"/>
    </location>
</feature>
<evidence type="ECO:0000259" key="10">
    <source>
        <dbReference type="PROSITE" id="PS50929"/>
    </source>
</evidence>
<keyword evidence="4" id="KW-0547">Nucleotide-binding</keyword>
<reference evidence="11 12" key="1">
    <citation type="journal article" date="2021" name="BMC Biol.">
        <title>Horizontally acquired antibacterial genes associated with adaptive radiation of ladybird beetles.</title>
        <authorList>
            <person name="Li H.S."/>
            <person name="Tang X.F."/>
            <person name="Huang Y.H."/>
            <person name="Xu Z.Y."/>
            <person name="Chen M.L."/>
            <person name="Du X.Y."/>
            <person name="Qiu B.Y."/>
            <person name="Chen P.T."/>
            <person name="Zhang W."/>
            <person name="Slipinski A."/>
            <person name="Escalona H.E."/>
            <person name="Waterhouse R.M."/>
            <person name="Zwick A."/>
            <person name="Pang H."/>
        </authorList>
    </citation>
    <scope>NUCLEOTIDE SEQUENCE [LARGE SCALE GENOMIC DNA]</scope>
    <source>
        <strain evidence="11">SYSU2018</strain>
    </source>
</reference>
<dbReference type="EMBL" id="JABFTP020000144">
    <property type="protein sequence ID" value="KAL3283206.1"/>
    <property type="molecule type" value="Genomic_DNA"/>
</dbReference>
<dbReference type="GO" id="GO:0016020">
    <property type="term" value="C:membrane"/>
    <property type="evidence" value="ECO:0007669"/>
    <property type="project" value="UniProtKB-SubCell"/>
</dbReference>
<keyword evidence="6 8" id="KW-1133">Transmembrane helix</keyword>
<dbReference type="SMART" id="SM00382">
    <property type="entry name" value="AAA"/>
    <property type="match status" value="2"/>
</dbReference>
<feature type="transmembrane region" description="Helical" evidence="8">
    <location>
        <begin position="789"/>
        <end position="806"/>
    </location>
</feature>
<dbReference type="InterPro" id="IPR044726">
    <property type="entry name" value="ABCC_6TM_D2"/>
</dbReference>
<evidence type="ECO:0000256" key="5">
    <source>
        <dbReference type="ARBA" id="ARBA00022840"/>
    </source>
</evidence>
<evidence type="ECO:0000256" key="2">
    <source>
        <dbReference type="ARBA" id="ARBA00022448"/>
    </source>
</evidence>
<dbReference type="InterPro" id="IPR003593">
    <property type="entry name" value="AAA+_ATPase"/>
</dbReference>
<dbReference type="Pfam" id="PF00664">
    <property type="entry name" value="ABC_membrane"/>
    <property type="match status" value="2"/>
</dbReference>
<dbReference type="PANTHER" id="PTHR24223:SF448">
    <property type="entry name" value="FI20146P1-RELATED"/>
    <property type="match status" value="1"/>
</dbReference>
<keyword evidence="5" id="KW-0067">ATP-binding</keyword>
<dbReference type="FunFam" id="1.20.1560.10:FF:000014">
    <property type="entry name" value="Multidrug resistance-associated protein member 4"/>
    <property type="match status" value="1"/>
</dbReference>
<feature type="transmembrane region" description="Helical" evidence="8">
    <location>
        <begin position="692"/>
        <end position="714"/>
    </location>
</feature>
<dbReference type="FunFam" id="3.40.50.300:FF:000482">
    <property type="entry name" value="Multidrug resistance-associated protein member 4"/>
    <property type="match status" value="1"/>
</dbReference>
<dbReference type="CDD" id="cd18580">
    <property type="entry name" value="ABC_6TM_ABCC_D2"/>
    <property type="match status" value="1"/>
</dbReference>
<dbReference type="InterPro" id="IPR050173">
    <property type="entry name" value="ABC_transporter_C-like"/>
</dbReference>
<dbReference type="CDD" id="cd03250">
    <property type="entry name" value="ABCC_MRP_domain1"/>
    <property type="match status" value="1"/>
</dbReference>
<dbReference type="FunFam" id="3.40.50.300:FF:000163">
    <property type="entry name" value="Multidrug resistance-associated protein member 4"/>
    <property type="match status" value="1"/>
</dbReference>
<name>A0ABD2NWX0_9CUCU</name>
<protein>
    <recommendedName>
        <fullName evidence="13">Multidrug resistance-associated protein lethal(2)03659</fullName>
    </recommendedName>
</protein>
<keyword evidence="12" id="KW-1185">Reference proteome</keyword>
<feature type="transmembrane region" description="Helical" evidence="8">
    <location>
        <begin position="865"/>
        <end position="894"/>
    </location>
</feature>
<proteinExistence type="predicted"/>
<feature type="transmembrane region" description="Helical" evidence="8">
    <location>
        <begin position="763"/>
        <end position="783"/>
    </location>
</feature>
<keyword evidence="7 8" id="KW-0472">Membrane</keyword>
<keyword evidence="3 8" id="KW-0812">Transmembrane</keyword>
<dbReference type="Proteomes" id="UP001516400">
    <property type="component" value="Unassembled WGS sequence"/>
</dbReference>
<dbReference type="InterPro" id="IPR027417">
    <property type="entry name" value="P-loop_NTPase"/>
</dbReference>
<dbReference type="Pfam" id="PF00005">
    <property type="entry name" value="ABC_tran"/>
    <property type="match status" value="2"/>
</dbReference>
<dbReference type="PROSITE" id="PS50893">
    <property type="entry name" value="ABC_TRANSPORTER_2"/>
    <property type="match status" value="2"/>
</dbReference>
<feature type="transmembrane region" description="Helical" evidence="8">
    <location>
        <begin position="640"/>
        <end position="660"/>
    </location>
</feature>
<dbReference type="PANTHER" id="PTHR24223">
    <property type="entry name" value="ATP-BINDING CASSETTE SUB-FAMILY C"/>
    <property type="match status" value="1"/>
</dbReference>
<dbReference type="SUPFAM" id="SSF90123">
    <property type="entry name" value="ABC transporter transmembrane region"/>
    <property type="match status" value="2"/>
</dbReference>
<feature type="transmembrane region" description="Helical" evidence="8">
    <location>
        <begin position="299"/>
        <end position="321"/>
    </location>
</feature>
<dbReference type="GO" id="GO:0005524">
    <property type="term" value="F:ATP binding"/>
    <property type="evidence" value="ECO:0007669"/>
    <property type="project" value="UniProtKB-KW"/>
</dbReference>
<evidence type="ECO:0000256" key="8">
    <source>
        <dbReference type="SAM" id="Phobius"/>
    </source>
</evidence>
<feature type="domain" description="ABC transmembrane type-1" evidence="10">
    <location>
        <begin position="644"/>
        <end position="932"/>
    </location>
</feature>
<feature type="domain" description="ABC transporter" evidence="9">
    <location>
        <begin position="365"/>
        <end position="588"/>
    </location>
</feature>
<evidence type="ECO:0008006" key="13">
    <source>
        <dbReference type="Google" id="ProtNLM"/>
    </source>
</evidence>
<dbReference type="CDD" id="cd03244">
    <property type="entry name" value="ABCC_MRP_domain2"/>
    <property type="match status" value="1"/>
</dbReference>
<keyword evidence="2" id="KW-0813">Transport</keyword>
<dbReference type="PROSITE" id="PS50929">
    <property type="entry name" value="ABC_TM1F"/>
    <property type="match status" value="2"/>
</dbReference>
<dbReference type="SUPFAM" id="SSF52540">
    <property type="entry name" value="P-loop containing nucleoside triphosphate hydrolases"/>
    <property type="match status" value="2"/>
</dbReference>
<dbReference type="InterPro" id="IPR003439">
    <property type="entry name" value="ABC_transporter-like_ATP-bd"/>
</dbReference>
<evidence type="ECO:0000259" key="9">
    <source>
        <dbReference type="PROSITE" id="PS50893"/>
    </source>
</evidence>
<evidence type="ECO:0000313" key="11">
    <source>
        <dbReference type="EMBL" id="KAL3283206.1"/>
    </source>
</evidence>
<dbReference type="AlphaFoldDB" id="A0ABD2NWX0"/>
<sequence>MFKVLTRAFKRGISEDETFEVLPEHKSSELGEILDAIWTAELRKHKNYALHRSLFRMFGAKFMCLGMCKLLEELLLMWVEIKQSFYINLFTKMVNFTIEISMKMRLACSSLMYRNTLKLSRSSVERTTVGQMVTMLTSDVGKFEQGFFLSHFVWISPIQTTLATLLLYRQIGMSALCGILFLVIFIPIQVLLGHITSIMRLKIAMRTDERVRIMNELLNGIQAIKMYCWENAFSKFIDRARKTEMNAVKMHAYLIGLLYSFEFFITRASVFISLVVYVLSGNKLAPEKIFVVTAIYNVIKPAVTIVFAMSMASLLGVNVSAKRIEEFLRKDKFISEPVGYDINKLGGIDPRDLEMRKTITEQPRIVMKDVSAKWLDVSKEITLKDLNINISSNQLVAIIGRVGSGKSSLLNVLLREMIVTKGEIDIQGRISYASQEPWFFSGTIQQNILFGEVYDKTRYESVTHVCALVSDFQLFPNGDATFVGERGRALSGGQKSRVNLARCIYRKADLYLLDDPLSAVDAKVGKHLYQKCIEKFLSDKICILVTHQLQYLKTADKIIIMKDGTIEESGTFTELQRSGLNFVKMLETIEAEIEEKESRNLGRREETKIEDTPRVEKEQSSDGVVSIQTYWSYFRAGGNLFFIIVLVLLIIVSHASAFGGDYFVAYWVNLEQFKIVQPRIAYPETIQRNTIIIIYAILISSTIASAICFCLYYARFFSRASSKLHNNMFKRLIRTTMIFFNHHSVGRILNRFAKDLFLVDEHIPMVLLEVILIGCFVFGIFLLSAIVEPWLSIPIILLFVGMYLFRRVYINTSRSLKRLESVARSPILAHMTTSLEGLATIRAFNMEKDLIEEFDRLQDVHSSSWYLYLASSRCFGFWLDICCFTFVAVAVYFMLFMSSGMNGGNIGLVITQYIGLIGSLQWGMRQWSELENQMVSVERLLEYTRLETEPQRSQKYDLPENWPNKGKVEFRDLSLRYDPNGDAVLRNISFMVEPGEKIGIVGRTGAGKSSTISALFQLYNVEGMILIDDVDITKIPLEVSRQKISIIPQEPFLFSETMRKNLDPFEEYSDEFLWKALERVEMKETVSVDANGLNLPITEGGHNLSTGQRQLICLARALIKRNRIIIMDEATANVDPYTDALIQKTIRTRFSDCTVLTVAHRLHTVMDSDKILVMRAGRVEEYDHPHVLLSNTDGFLYRLVKATGDNTFASLQKVAKMICHSADYPNISATWFIENYQAKYGSEYIMVKPLEGSNNDQ</sequence>
<dbReference type="Gene3D" id="1.20.1560.10">
    <property type="entry name" value="ABC transporter type 1, transmembrane domain"/>
    <property type="match status" value="2"/>
</dbReference>
<feature type="domain" description="ABC transporter" evidence="9">
    <location>
        <begin position="968"/>
        <end position="1201"/>
    </location>
</feature>
<evidence type="ECO:0000256" key="4">
    <source>
        <dbReference type="ARBA" id="ARBA00022741"/>
    </source>
</evidence>
<dbReference type="InterPro" id="IPR036640">
    <property type="entry name" value="ABC1_TM_sf"/>
</dbReference>